<feature type="region of interest" description="Disordered" evidence="5">
    <location>
        <begin position="114"/>
        <end position="165"/>
    </location>
</feature>
<dbReference type="OrthoDB" id="1747617at2759"/>
<evidence type="ECO:0000256" key="1">
    <source>
        <dbReference type="ARBA" id="ARBA00023015"/>
    </source>
</evidence>
<dbReference type="GeneID" id="17302937"/>
<feature type="domain" description="RWP-RK" evidence="6">
    <location>
        <begin position="10"/>
        <end position="94"/>
    </location>
</feature>
<accession>L1JE15</accession>
<gene>
    <name evidence="7" type="ORF">GUITHDRAFT_107941</name>
</gene>
<evidence type="ECO:0000256" key="5">
    <source>
        <dbReference type="SAM" id="MobiDB-lite"/>
    </source>
</evidence>
<keyword evidence="1" id="KW-0805">Transcription regulation</keyword>
<dbReference type="KEGG" id="gtt:GUITHDRAFT_107941"/>
<evidence type="ECO:0000256" key="4">
    <source>
        <dbReference type="ARBA" id="ARBA00023242"/>
    </source>
</evidence>
<keyword evidence="9" id="KW-1185">Reference proteome</keyword>
<feature type="region of interest" description="Disordered" evidence="5">
    <location>
        <begin position="77"/>
        <end position="98"/>
    </location>
</feature>
<proteinExistence type="predicted"/>
<reference evidence="8" key="3">
    <citation type="submission" date="2015-06" db="UniProtKB">
        <authorList>
            <consortium name="EnsemblProtists"/>
        </authorList>
    </citation>
    <scope>IDENTIFICATION</scope>
</reference>
<dbReference type="EnsemblProtists" id="EKX46335">
    <property type="protein sequence ID" value="EKX46335"/>
    <property type="gene ID" value="GUITHDRAFT_107941"/>
</dbReference>
<dbReference type="AlphaFoldDB" id="L1JE15"/>
<dbReference type="RefSeq" id="XP_005833315.1">
    <property type="nucleotide sequence ID" value="XM_005833258.1"/>
</dbReference>
<dbReference type="EMBL" id="JH992995">
    <property type="protein sequence ID" value="EKX46335.1"/>
    <property type="molecule type" value="Genomic_DNA"/>
</dbReference>
<dbReference type="PROSITE" id="PS51519">
    <property type="entry name" value="RWP_RK"/>
    <property type="match status" value="1"/>
</dbReference>
<keyword evidence="2" id="KW-0238">DNA-binding</keyword>
<dbReference type="InterPro" id="IPR003035">
    <property type="entry name" value="RWP-RK_dom"/>
</dbReference>
<reference evidence="9" key="2">
    <citation type="submission" date="2012-11" db="EMBL/GenBank/DDBJ databases">
        <authorList>
            <person name="Kuo A."/>
            <person name="Curtis B.A."/>
            <person name="Tanifuji G."/>
            <person name="Burki F."/>
            <person name="Gruber A."/>
            <person name="Irimia M."/>
            <person name="Maruyama S."/>
            <person name="Arias M.C."/>
            <person name="Ball S.G."/>
            <person name="Gile G.H."/>
            <person name="Hirakawa Y."/>
            <person name="Hopkins J.F."/>
            <person name="Rensing S.A."/>
            <person name="Schmutz J."/>
            <person name="Symeonidi A."/>
            <person name="Elias M."/>
            <person name="Eveleigh R.J."/>
            <person name="Herman E.K."/>
            <person name="Klute M.J."/>
            <person name="Nakayama T."/>
            <person name="Obornik M."/>
            <person name="Reyes-Prieto A."/>
            <person name="Armbrust E.V."/>
            <person name="Aves S.J."/>
            <person name="Beiko R.G."/>
            <person name="Coutinho P."/>
            <person name="Dacks J.B."/>
            <person name="Durnford D.G."/>
            <person name="Fast N.M."/>
            <person name="Green B.R."/>
            <person name="Grisdale C."/>
            <person name="Hempe F."/>
            <person name="Henrissat B."/>
            <person name="Hoppner M.P."/>
            <person name="Ishida K.-I."/>
            <person name="Kim E."/>
            <person name="Koreny L."/>
            <person name="Kroth P.G."/>
            <person name="Liu Y."/>
            <person name="Malik S.-B."/>
            <person name="Maier U.G."/>
            <person name="McRose D."/>
            <person name="Mock T."/>
            <person name="Neilson J.A."/>
            <person name="Onodera N.T."/>
            <person name="Poole A.M."/>
            <person name="Pritham E.J."/>
            <person name="Richards T.A."/>
            <person name="Rocap G."/>
            <person name="Roy S.W."/>
            <person name="Sarai C."/>
            <person name="Schaack S."/>
            <person name="Shirato S."/>
            <person name="Slamovits C.H."/>
            <person name="Spencer D.F."/>
            <person name="Suzuki S."/>
            <person name="Worden A.Z."/>
            <person name="Zauner S."/>
            <person name="Barry K."/>
            <person name="Bell C."/>
            <person name="Bharti A.K."/>
            <person name="Crow J.A."/>
            <person name="Grimwood J."/>
            <person name="Kramer R."/>
            <person name="Lindquist E."/>
            <person name="Lucas S."/>
            <person name="Salamov A."/>
            <person name="McFadden G.I."/>
            <person name="Lane C.E."/>
            <person name="Keeling P.J."/>
            <person name="Gray M.W."/>
            <person name="Grigoriev I.V."/>
            <person name="Archibald J.M."/>
        </authorList>
    </citation>
    <scope>NUCLEOTIDE SEQUENCE</scope>
    <source>
        <strain evidence="9">CCMP2712</strain>
    </source>
</reference>
<evidence type="ECO:0000313" key="9">
    <source>
        <dbReference type="Proteomes" id="UP000011087"/>
    </source>
</evidence>
<evidence type="ECO:0000259" key="6">
    <source>
        <dbReference type="PROSITE" id="PS51519"/>
    </source>
</evidence>
<name>L1JE15_GUITC</name>
<protein>
    <recommendedName>
        <fullName evidence="6">RWP-RK domain-containing protein</fullName>
    </recommendedName>
</protein>
<evidence type="ECO:0000313" key="7">
    <source>
        <dbReference type="EMBL" id="EKX46335.1"/>
    </source>
</evidence>
<keyword evidence="3" id="KW-0804">Transcription</keyword>
<sequence>MQNHVVTVKGRTKLARETGIGRVNLDLNALEQLFNYRQEDAAAMLGISMTSLKIACRRLGVSRWPYSRSRQTDVEIDPSVVERRGSNSASPVSQSASSAVSQLPLFDGSASSSRQVEQIHAEVSSPQSLADDDDDDSETAHRPEAEDQSCSSAREEENSEEGMSSIDKQWLDWFIQSDDQSPVFADSCHVPEFGLPQVEFLGY</sequence>
<dbReference type="Pfam" id="PF02042">
    <property type="entry name" value="RWP-RK"/>
    <property type="match status" value="1"/>
</dbReference>
<dbReference type="Proteomes" id="UP000011087">
    <property type="component" value="Unassembled WGS sequence"/>
</dbReference>
<dbReference type="HOGENOM" id="CLU_092984_0_0_1"/>
<evidence type="ECO:0000256" key="3">
    <source>
        <dbReference type="ARBA" id="ARBA00023163"/>
    </source>
</evidence>
<reference evidence="7 9" key="1">
    <citation type="journal article" date="2012" name="Nature">
        <title>Algal genomes reveal evolutionary mosaicism and the fate of nucleomorphs.</title>
        <authorList>
            <consortium name="DOE Joint Genome Institute"/>
            <person name="Curtis B.A."/>
            <person name="Tanifuji G."/>
            <person name="Burki F."/>
            <person name="Gruber A."/>
            <person name="Irimia M."/>
            <person name="Maruyama S."/>
            <person name="Arias M.C."/>
            <person name="Ball S.G."/>
            <person name="Gile G.H."/>
            <person name="Hirakawa Y."/>
            <person name="Hopkins J.F."/>
            <person name="Kuo A."/>
            <person name="Rensing S.A."/>
            <person name="Schmutz J."/>
            <person name="Symeonidi A."/>
            <person name="Elias M."/>
            <person name="Eveleigh R.J."/>
            <person name="Herman E.K."/>
            <person name="Klute M.J."/>
            <person name="Nakayama T."/>
            <person name="Obornik M."/>
            <person name="Reyes-Prieto A."/>
            <person name="Armbrust E.V."/>
            <person name="Aves S.J."/>
            <person name="Beiko R.G."/>
            <person name="Coutinho P."/>
            <person name="Dacks J.B."/>
            <person name="Durnford D.G."/>
            <person name="Fast N.M."/>
            <person name="Green B.R."/>
            <person name="Grisdale C.J."/>
            <person name="Hempel F."/>
            <person name="Henrissat B."/>
            <person name="Hoppner M.P."/>
            <person name="Ishida K."/>
            <person name="Kim E."/>
            <person name="Koreny L."/>
            <person name="Kroth P.G."/>
            <person name="Liu Y."/>
            <person name="Malik S.B."/>
            <person name="Maier U.G."/>
            <person name="McRose D."/>
            <person name="Mock T."/>
            <person name="Neilson J.A."/>
            <person name="Onodera N.T."/>
            <person name="Poole A.M."/>
            <person name="Pritham E.J."/>
            <person name="Richards T.A."/>
            <person name="Rocap G."/>
            <person name="Roy S.W."/>
            <person name="Sarai C."/>
            <person name="Schaack S."/>
            <person name="Shirato S."/>
            <person name="Slamovits C.H."/>
            <person name="Spencer D.F."/>
            <person name="Suzuki S."/>
            <person name="Worden A.Z."/>
            <person name="Zauner S."/>
            <person name="Barry K."/>
            <person name="Bell C."/>
            <person name="Bharti A.K."/>
            <person name="Crow J.A."/>
            <person name="Grimwood J."/>
            <person name="Kramer R."/>
            <person name="Lindquist E."/>
            <person name="Lucas S."/>
            <person name="Salamov A."/>
            <person name="McFadden G.I."/>
            <person name="Lane C.E."/>
            <person name="Keeling P.J."/>
            <person name="Gray M.W."/>
            <person name="Grigoriev I.V."/>
            <person name="Archibald J.M."/>
        </authorList>
    </citation>
    <scope>NUCLEOTIDE SEQUENCE</scope>
    <source>
        <strain evidence="7 9">CCMP2712</strain>
    </source>
</reference>
<evidence type="ECO:0000313" key="8">
    <source>
        <dbReference type="EnsemblProtists" id="EKX46335"/>
    </source>
</evidence>
<dbReference type="GO" id="GO:0003677">
    <property type="term" value="F:DNA binding"/>
    <property type="evidence" value="ECO:0007669"/>
    <property type="project" value="UniProtKB-KW"/>
</dbReference>
<organism evidence="7">
    <name type="scientific">Guillardia theta (strain CCMP2712)</name>
    <name type="common">Cryptophyte</name>
    <dbReference type="NCBI Taxonomy" id="905079"/>
    <lineage>
        <taxon>Eukaryota</taxon>
        <taxon>Cryptophyceae</taxon>
        <taxon>Pyrenomonadales</taxon>
        <taxon>Geminigeraceae</taxon>
        <taxon>Guillardia</taxon>
    </lineage>
</organism>
<feature type="compositionally biased region" description="Low complexity" evidence="5">
    <location>
        <begin position="88"/>
        <end position="98"/>
    </location>
</feature>
<evidence type="ECO:0000256" key="2">
    <source>
        <dbReference type="ARBA" id="ARBA00023125"/>
    </source>
</evidence>
<keyword evidence="4" id="KW-0539">Nucleus</keyword>
<dbReference type="PaxDb" id="55529-EKX46335"/>